<dbReference type="SUPFAM" id="SSF50370">
    <property type="entry name" value="Ricin B-like lectins"/>
    <property type="match status" value="1"/>
</dbReference>
<reference evidence="2" key="1">
    <citation type="submission" date="2016-04" db="EMBL/GenBank/DDBJ databases">
        <authorList>
            <person name="Evans L.H."/>
            <person name="Alamgir A."/>
            <person name="Owens N."/>
            <person name="Weber N.D."/>
            <person name="Virtaneva K."/>
            <person name="Barbian K."/>
            <person name="Babar A."/>
            <person name="Rosenke K."/>
        </authorList>
    </citation>
    <scope>NUCLEOTIDE SEQUENCE [LARGE SCALE GENOMIC DNA]</scope>
    <source>
        <strain evidence="2">CBS 101.48</strain>
    </source>
</reference>
<gene>
    <name evidence="2" type="primary">ABSGL_08153.1 scaffold 9591</name>
</gene>
<dbReference type="PROSITE" id="PS50231">
    <property type="entry name" value="RICIN_B_LECTIN"/>
    <property type="match status" value="1"/>
</dbReference>
<proteinExistence type="predicted"/>
<dbReference type="InterPro" id="IPR000772">
    <property type="entry name" value="Ricin_B_lectin"/>
</dbReference>
<dbReference type="AlphaFoldDB" id="A0A163JT17"/>
<dbReference type="Gene3D" id="2.80.10.50">
    <property type="match status" value="1"/>
</dbReference>
<keyword evidence="3" id="KW-1185">Reference proteome</keyword>
<dbReference type="STRING" id="4829.A0A163JT17"/>
<dbReference type="Proteomes" id="UP000078561">
    <property type="component" value="Unassembled WGS sequence"/>
</dbReference>
<dbReference type="OrthoDB" id="9895617at2759"/>
<protein>
    <recommendedName>
        <fullName evidence="1">Ricin B lectin domain-containing protein</fullName>
    </recommendedName>
</protein>
<dbReference type="CDD" id="cd23454">
    <property type="entry name" value="beta-trefoil_Ricin_GllA-1"/>
    <property type="match status" value="1"/>
</dbReference>
<evidence type="ECO:0000259" key="1">
    <source>
        <dbReference type="Pfam" id="PF14200"/>
    </source>
</evidence>
<sequence length="136" mass="15853">MSSGFPENTYFYIKTSTGQNVVDVHQGSIDKTGEDSDNQLWRFENGFLINKKSDLVLDIEGGDLKVEKKILQYDRKHTRAHNQRWGYRDGFVYIRADPRIVLDIKGEDEDEGTKVITFKRKLEDNADQQWIIEPVE</sequence>
<dbReference type="Pfam" id="PF14200">
    <property type="entry name" value="RicinB_lectin_2"/>
    <property type="match status" value="1"/>
</dbReference>
<name>A0A163JT17_ABSGL</name>
<dbReference type="EMBL" id="LT553804">
    <property type="protein sequence ID" value="SAM02374.1"/>
    <property type="molecule type" value="Genomic_DNA"/>
</dbReference>
<dbReference type="InParanoid" id="A0A163JT17"/>
<evidence type="ECO:0000313" key="2">
    <source>
        <dbReference type="EMBL" id="SAM02374.1"/>
    </source>
</evidence>
<dbReference type="OMA" id="QRWGIRD"/>
<feature type="domain" description="Ricin B lectin" evidence="1">
    <location>
        <begin position="37"/>
        <end position="117"/>
    </location>
</feature>
<dbReference type="InterPro" id="IPR035992">
    <property type="entry name" value="Ricin_B-like_lectins"/>
</dbReference>
<accession>A0A163JT17</accession>
<evidence type="ECO:0000313" key="3">
    <source>
        <dbReference type="Proteomes" id="UP000078561"/>
    </source>
</evidence>
<organism evidence="2">
    <name type="scientific">Absidia glauca</name>
    <name type="common">Pin mould</name>
    <dbReference type="NCBI Taxonomy" id="4829"/>
    <lineage>
        <taxon>Eukaryota</taxon>
        <taxon>Fungi</taxon>
        <taxon>Fungi incertae sedis</taxon>
        <taxon>Mucoromycota</taxon>
        <taxon>Mucoromycotina</taxon>
        <taxon>Mucoromycetes</taxon>
        <taxon>Mucorales</taxon>
        <taxon>Cunninghamellaceae</taxon>
        <taxon>Absidia</taxon>
    </lineage>
</organism>